<keyword evidence="6 7" id="KW-0012">Acyltransferase</keyword>
<keyword evidence="5 7" id="KW-0472">Membrane</keyword>
<dbReference type="PANTHER" id="PTHR12246">
    <property type="entry name" value="PALMITOYLTRANSFERASE ZDHHC16"/>
    <property type="match status" value="1"/>
</dbReference>
<dbReference type="EC" id="2.3.1.225" evidence="7"/>
<comment type="caution">
    <text evidence="10">The sequence shown here is derived from an EMBL/GenBank/DDBJ whole genome shotgun (WGS) entry which is preliminary data.</text>
</comment>
<dbReference type="Pfam" id="PF01529">
    <property type="entry name" value="DHHC"/>
    <property type="match status" value="1"/>
</dbReference>
<keyword evidence="4 7" id="KW-1133">Transmembrane helix</keyword>
<evidence type="ECO:0000256" key="8">
    <source>
        <dbReference type="SAM" id="MobiDB-lite"/>
    </source>
</evidence>
<evidence type="ECO:0000313" key="11">
    <source>
        <dbReference type="Proteomes" id="UP000186817"/>
    </source>
</evidence>
<name>A0A1Q9EM82_SYMMI</name>
<feature type="domain" description="Palmitoyltransferase DHHC" evidence="9">
    <location>
        <begin position="167"/>
        <end position="280"/>
    </location>
</feature>
<evidence type="ECO:0000256" key="7">
    <source>
        <dbReference type="RuleBase" id="RU079119"/>
    </source>
</evidence>
<feature type="region of interest" description="Disordered" evidence="8">
    <location>
        <begin position="140"/>
        <end position="166"/>
    </location>
</feature>
<evidence type="ECO:0000256" key="2">
    <source>
        <dbReference type="ARBA" id="ARBA00022679"/>
    </source>
</evidence>
<evidence type="ECO:0000313" key="10">
    <source>
        <dbReference type="EMBL" id="OLQ08549.1"/>
    </source>
</evidence>
<dbReference type="InterPro" id="IPR001594">
    <property type="entry name" value="Palmitoyltrfase_DHHC"/>
</dbReference>
<feature type="transmembrane region" description="Helical" evidence="7">
    <location>
        <begin position="214"/>
        <end position="231"/>
    </location>
</feature>
<evidence type="ECO:0000256" key="1">
    <source>
        <dbReference type="ARBA" id="ARBA00004141"/>
    </source>
</evidence>
<dbReference type="PROSITE" id="PS50216">
    <property type="entry name" value="DHHC"/>
    <property type="match status" value="1"/>
</dbReference>
<comment type="catalytic activity">
    <reaction evidence="7">
        <text>L-cysteinyl-[protein] + hexadecanoyl-CoA = S-hexadecanoyl-L-cysteinyl-[protein] + CoA</text>
        <dbReference type="Rhea" id="RHEA:36683"/>
        <dbReference type="Rhea" id="RHEA-COMP:10131"/>
        <dbReference type="Rhea" id="RHEA-COMP:11032"/>
        <dbReference type="ChEBI" id="CHEBI:29950"/>
        <dbReference type="ChEBI" id="CHEBI:57287"/>
        <dbReference type="ChEBI" id="CHEBI:57379"/>
        <dbReference type="ChEBI" id="CHEBI:74151"/>
        <dbReference type="EC" id="2.3.1.225"/>
    </reaction>
</comment>
<dbReference type="AlphaFoldDB" id="A0A1Q9EM82"/>
<comment type="domain">
    <text evidence="7">The DHHC domain is required for palmitoyltransferase activity.</text>
</comment>
<evidence type="ECO:0000256" key="4">
    <source>
        <dbReference type="ARBA" id="ARBA00022989"/>
    </source>
</evidence>
<dbReference type="OrthoDB" id="428164at2759"/>
<dbReference type="InterPro" id="IPR039859">
    <property type="entry name" value="PFA4/ZDH16/20/ERF2-like"/>
</dbReference>
<evidence type="ECO:0000256" key="6">
    <source>
        <dbReference type="ARBA" id="ARBA00023315"/>
    </source>
</evidence>
<protein>
    <recommendedName>
        <fullName evidence="7">Palmitoyltransferase</fullName>
        <ecNumber evidence="7">2.3.1.225</ecNumber>
    </recommendedName>
</protein>
<keyword evidence="2 7" id="KW-0808">Transferase</keyword>
<evidence type="ECO:0000259" key="9">
    <source>
        <dbReference type="Pfam" id="PF01529"/>
    </source>
</evidence>
<dbReference type="GO" id="GO:0019706">
    <property type="term" value="F:protein-cysteine S-palmitoyltransferase activity"/>
    <property type="evidence" value="ECO:0007669"/>
    <property type="project" value="UniProtKB-EC"/>
</dbReference>
<accession>A0A1Q9EM82</accession>
<comment type="similarity">
    <text evidence="7">Belongs to the DHHC palmitoyltransferase family.</text>
</comment>
<evidence type="ECO:0000256" key="5">
    <source>
        <dbReference type="ARBA" id="ARBA00023136"/>
    </source>
</evidence>
<dbReference type="OMA" id="SYCEVCE"/>
<dbReference type="EMBL" id="LSRX01000115">
    <property type="protein sequence ID" value="OLQ08549.1"/>
    <property type="molecule type" value="Genomic_DNA"/>
</dbReference>
<comment type="subcellular location">
    <subcellularLocation>
        <location evidence="1">Membrane</location>
        <topology evidence="1">Multi-pass membrane protein</topology>
    </subcellularLocation>
</comment>
<feature type="transmembrane region" description="Helical" evidence="7">
    <location>
        <begin position="118"/>
        <end position="136"/>
    </location>
</feature>
<feature type="transmembrane region" description="Helical" evidence="7">
    <location>
        <begin position="243"/>
        <end position="271"/>
    </location>
</feature>
<feature type="transmembrane region" description="Helical" evidence="7">
    <location>
        <begin position="85"/>
        <end position="106"/>
    </location>
</feature>
<keyword evidence="11" id="KW-1185">Reference proteome</keyword>
<dbReference type="GO" id="GO:0016020">
    <property type="term" value="C:membrane"/>
    <property type="evidence" value="ECO:0007669"/>
    <property type="project" value="UniProtKB-SubCell"/>
</dbReference>
<sequence>MAPILSKEKLPQKLRPEDAAKVVVQKVSIQTGGVVVDEAKTAMNNIGYWVDQCMHSSAQLLQALCCIDLEKFTRGPEKPALHSQLPVMFVVGLLVMMYSAFVFAYLPAAGLALNSQESLVFHAFVFLTLASFAQAARTDPGNIPEGSEWRDRNRPPRNTHEQKRFSEEPRWCRKSEAFKPDRAHFCRAMGRVVLRMDHHCPWLGNTVGWANHKYFYLFLAYTSAACSLLGMNALRLKTALTTFLLIGTEALTFLLTSILVPFFLFHTWLIVRNLTTIEFCASFAKTEDEKPYDNPYDVGIYRNVCAVLGSSPLVWWAPVGGPMGDGINFPRKGLPEYFLLSDEDTLQGLQYQMLRV</sequence>
<reference evidence="10 11" key="1">
    <citation type="submission" date="2016-02" db="EMBL/GenBank/DDBJ databases">
        <title>Genome analysis of coral dinoflagellate symbionts highlights evolutionary adaptations to a symbiotic lifestyle.</title>
        <authorList>
            <person name="Aranda M."/>
            <person name="Li Y."/>
            <person name="Liew Y.J."/>
            <person name="Baumgarten S."/>
            <person name="Simakov O."/>
            <person name="Wilson M."/>
            <person name="Piel J."/>
            <person name="Ashoor H."/>
            <person name="Bougouffa S."/>
            <person name="Bajic V.B."/>
            <person name="Ryu T."/>
            <person name="Ravasi T."/>
            <person name="Bayer T."/>
            <person name="Micklem G."/>
            <person name="Kim H."/>
            <person name="Bhak J."/>
            <person name="Lajeunesse T.C."/>
            <person name="Voolstra C.R."/>
        </authorList>
    </citation>
    <scope>NUCLEOTIDE SEQUENCE [LARGE SCALE GENOMIC DNA]</scope>
    <source>
        <strain evidence="10 11">CCMP2467</strain>
    </source>
</reference>
<dbReference type="Proteomes" id="UP000186817">
    <property type="component" value="Unassembled WGS sequence"/>
</dbReference>
<organism evidence="10 11">
    <name type="scientific">Symbiodinium microadriaticum</name>
    <name type="common">Dinoflagellate</name>
    <name type="synonym">Zooxanthella microadriatica</name>
    <dbReference type="NCBI Taxonomy" id="2951"/>
    <lineage>
        <taxon>Eukaryota</taxon>
        <taxon>Sar</taxon>
        <taxon>Alveolata</taxon>
        <taxon>Dinophyceae</taxon>
        <taxon>Suessiales</taxon>
        <taxon>Symbiodiniaceae</taxon>
        <taxon>Symbiodinium</taxon>
    </lineage>
</organism>
<gene>
    <name evidence="10" type="primary">PAT16</name>
    <name evidence="10" type="ORF">AK812_SmicGene7956</name>
</gene>
<proteinExistence type="inferred from homology"/>
<feature type="compositionally biased region" description="Basic and acidic residues" evidence="8">
    <location>
        <begin position="147"/>
        <end position="166"/>
    </location>
</feature>
<evidence type="ECO:0000256" key="3">
    <source>
        <dbReference type="ARBA" id="ARBA00022692"/>
    </source>
</evidence>
<keyword evidence="3 7" id="KW-0812">Transmembrane</keyword>